<organism evidence="1 2">
    <name type="scientific">Aeromicrobium ginsengisoli</name>
    <dbReference type="NCBI Taxonomy" id="363867"/>
    <lineage>
        <taxon>Bacteria</taxon>
        <taxon>Bacillati</taxon>
        <taxon>Actinomycetota</taxon>
        <taxon>Actinomycetes</taxon>
        <taxon>Propionibacteriales</taxon>
        <taxon>Nocardioidaceae</taxon>
        <taxon>Aeromicrobium</taxon>
    </lineage>
</organism>
<keyword evidence="2" id="KW-1185">Reference proteome</keyword>
<reference evidence="1" key="1">
    <citation type="submission" date="2019-09" db="EMBL/GenBank/DDBJ databases">
        <authorList>
            <person name="Li J."/>
        </authorList>
    </citation>
    <scope>NUCLEOTIDE SEQUENCE [LARGE SCALE GENOMIC DNA]</scope>
    <source>
        <strain evidence="1">JCM 14732</strain>
    </source>
</reference>
<comment type="caution">
    <text evidence="1">The sequence shown here is derived from an EMBL/GenBank/DDBJ whole genome shotgun (WGS) entry which is preliminary data.</text>
</comment>
<evidence type="ECO:0000313" key="2">
    <source>
        <dbReference type="Proteomes" id="UP000380867"/>
    </source>
</evidence>
<evidence type="ECO:0000313" key="1">
    <source>
        <dbReference type="EMBL" id="KAA1397955.1"/>
    </source>
</evidence>
<dbReference type="Proteomes" id="UP000380867">
    <property type="component" value="Unassembled WGS sequence"/>
</dbReference>
<sequence>MGLFGKDKRSDEERTEDAMQQAEKIVGGKGLTGKLAKGFMGADTMAKFGQGLDAARDAQASAAIAASGIPGVPAKVTALSDTGQLINYDPVVNLTATLESGQVIEMQTLVSKLQIPRVGDTVSLIPNPSQPGTYVYGGLAL</sequence>
<gene>
    <name evidence="1" type="ORF">ESP70_011520</name>
</gene>
<dbReference type="RefSeq" id="WP_149689394.1">
    <property type="nucleotide sequence ID" value="NZ_SDPQ02000002.1"/>
</dbReference>
<dbReference type="EMBL" id="SDPQ02000002">
    <property type="protein sequence ID" value="KAA1397955.1"/>
    <property type="molecule type" value="Genomic_DNA"/>
</dbReference>
<dbReference type="OrthoDB" id="2617096at2"/>
<accession>A0A5M4FF23</accession>
<proteinExistence type="predicted"/>
<dbReference type="AlphaFoldDB" id="A0A5M4FF23"/>
<name>A0A5M4FF23_9ACTN</name>
<protein>
    <submittedName>
        <fullName evidence="1">Uncharacterized protein</fullName>
    </submittedName>
</protein>